<gene>
    <name evidence="1" type="ORF">Harvfovirus15_29</name>
</gene>
<dbReference type="EMBL" id="MK072257">
    <property type="protein sequence ID" value="AYV81085.1"/>
    <property type="molecule type" value="Genomic_DNA"/>
</dbReference>
<evidence type="ECO:0000313" key="1">
    <source>
        <dbReference type="EMBL" id="AYV81085.1"/>
    </source>
</evidence>
<protein>
    <submittedName>
        <fullName evidence="1">Uncharacterized protein</fullName>
    </submittedName>
</protein>
<proteinExistence type="predicted"/>
<name>A0A3G5A1L2_9VIRU</name>
<reference evidence="1" key="1">
    <citation type="submission" date="2018-10" db="EMBL/GenBank/DDBJ databases">
        <title>Hidden diversity of soil giant viruses.</title>
        <authorList>
            <person name="Schulz F."/>
            <person name="Alteio L."/>
            <person name="Goudeau D."/>
            <person name="Ryan E.M."/>
            <person name="Malmstrom R.R."/>
            <person name="Blanchard J."/>
            <person name="Woyke T."/>
        </authorList>
    </citation>
    <scope>NUCLEOTIDE SEQUENCE</scope>
    <source>
        <strain evidence="1">HAV1</strain>
    </source>
</reference>
<accession>A0A3G5A1L2</accession>
<organism evidence="1">
    <name type="scientific">Harvfovirus sp</name>
    <dbReference type="NCBI Taxonomy" id="2487768"/>
    <lineage>
        <taxon>Viruses</taxon>
        <taxon>Varidnaviria</taxon>
        <taxon>Bamfordvirae</taxon>
        <taxon>Nucleocytoviricota</taxon>
        <taxon>Megaviricetes</taxon>
        <taxon>Imitervirales</taxon>
        <taxon>Mimiviridae</taxon>
        <taxon>Klosneuvirinae</taxon>
    </lineage>
</organism>
<sequence>MDYHKNWRGEGVVTLKCNDGLYVCVIGNKDAFYQEIIRDEINSVKNGRRGYETIFFEKEGVMSCKLIILFEESGDNIDFVLQRDKKKSGCVIM</sequence>